<dbReference type="Pfam" id="PF13407">
    <property type="entry name" value="Peripla_BP_4"/>
    <property type="match status" value="1"/>
</dbReference>
<dbReference type="InterPro" id="IPR000843">
    <property type="entry name" value="HTH_LacI"/>
</dbReference>
<dbReference type="Gene3D" id="1.10.260.40">
    <property type="entry name" value="lambda repressor-like DNA-binding domains"/>
    <property type="match status" value="1"/>
</dbReference>
<dbReference type="InterPro" id="IPR025997">
    <property type="entry name" value="SBP_2_dom"/>
</dbReference>
<comment type="caution">
    <text evidence="5">The sequence shown here is derived from an EMBL/GenBank/DDBJ whole genome shotgun (WGS) entry which is preliminary data.</text>
</comment>
<gene>
    <name evidence="5" type="ORF">E2A64_03145</name>
</gene>
<dbReference type="PANTHER" id="PTHR30146:SF152">
    <property type="entry name" value="TRANSCRIPTIONAL REGULATORY PROTEIN"/>
    <property type="match status" value="1"/>
</dbReference>
<dbReference type="Proteomes" id="UP000295131">
    <property type="component" value="Unassembled WGS sequence"/>
</dbReference>
<evidence type="ECO:0000313" key="5">
    <source>
        <dbReference type="EMBL" id="TDH38139.1"/>
    </source>
</evidence>
<dbReference type="CDD" id="cd01392">
    <property type="entry name" value="HTH_LacI"/>
    <property type="match status" value="1"/>
</dbReference>
<proteinExistence type="predicted"/>
<protein>
    <submittedName>
        <fullName evidence="5">LacI family DNA-binding transcriptional regulator</fullName>
    </submittedName>
</protein>
<evidence type="ECO:0000313" key="6">
    <source>
        <dbReference type="Proteomes" id="UP000295131"/>
    </source>
</evidence>
<evidence type="ECO:0000259" key="4">
    <source>
        <dbReference type="PROSITE" id="PS50932"/>
    </source>
</evidence>
<dbReference type="PROSITE" id="PS00356">
    <property type="entry name" value="HTH_LACI_1"/>
    <property type="match status" value="1"/>
</dbReference>
<dbReference type="InterPro" id="IPR028082">
    <property type="entry name" value="Peripla_BP_I"/>
</dbReference>
<dbReference type="GO" id="GO:0000976">
    <property type="term" value="F:transcription cis-regulatory region binding"/>
    <property type="evidence" value="ECO:0007669"/>
    <property type="project" value="TreeGrafter"/>
</dbReference>
<keyword evidence="3" id="KW-0804">Transcription</keyword>
<dbReference type="InterPro" id="IPR010982">
    <property type="entry name" value="Lambda_DNA-bd_dom_sf"/>
</dbReference>
<dbReference type="PROSITE" id="PS50932">
    <property type="entry name" value="HTH_LACI_2"/>
    <property type="match status" value="1"/>
</dbReference>
<dbReference type="PRINTS" id="PR00036">
    <property type="entry name" value="HTHLACI"/>
</dbReference>
<dbReference type="RefSeq" id="WP_133282973.1">
    <property type="nucleotide sequence ID" value="NZ_SMSI01000001.1"/>
</dbReference>
<dbReference type="SUPFAM" id="SSF47413">
    <property type="entry name" value="lambda repressor-like DNA-binding domains"/>
    <property type="match status" value="1"/>
</dbReference>
<evidence type="ECO:0000256" key="3">
    <source>
        <dbReference type="ARBA" id="ARBA00023163"/>
    </source>
</evidence>
<keyword evidence="6" id="KW-1185">Reference proteome</keyword>
<dbReference type="AlphaFoldDB" id="A0A4R5PMK8"/>
<evidence type="ECO:0000256" key="2">
    <source>
        <dbReference type="ARBA" id="ARBA00023125"/>
    </source>
</evidence>
<sequence>MPRSAEPERISGDAPTVNDIARVAGVSLATVDRVLNARPGVRKVTIDKVQTAIEELGYVRDRAAANLARGRFYNLLFILPDSEDEFVATIEQKIRDFTRVQGGDRTRVHKIRVRSFDPKEAASIIGRINPRHFHGVAVFGPETPSVRDAIDRLKKNGVAVVALVSDLPSSARDHFVGIDNISAGKTAGRLMGRFLGGRRGKVVVLTGSRLARDHIERRLGFDTVMQGEYPGLHILPSIEAPEDPALLRQLLSRVFAQDDICAVYSSTGANRGLVGFLEGAGLGRNLTVIGHELTDISREALESGTFDAVISQDAGHLVRSSVRLLRAQIDRVPHDPWQELIRIDIFLKENMPRLAEPERVADTPEV</sequence>
<keyword evidence="2 5" id="KW-0238">DNA-binding</keyword>
<accession>A0A4R5PMK8</accession>
<keyword evidence="1" id="KW-0805">Transcription regulation</keyword>
<dbReference type="SMART" id="SM00354">
    <property type="entry name" value="HTH_LACI"/>
    <property type="match status" value="1"/>
</dbReference>
<reference evidence="5 6" key="1">
    <citation type="journal article" date="2013" name="Int. J. Syst. Evol. Microbiol.">
        <title>Hoeflea suaedae sp. nov., an endophytic bacterium isolated from the root of the halophyte Suaeda maritima.</title>
        <authorList>
            <person name="Chung E.J."/>
            <person name="Park J.A."/>
            <person name="Pramanik P."/>
            <person name="Bibi F."/>
            <person name="Jeon C.O."/>
            <person name="Chung Y.R."/>
        </authorList>
    </citation>
    <scope>NUCLEOTIDE SEQUENCE [LARGE SCALE GENOMIC DNA]</scope>
    <source>
        <strain evidence="5 6">YC6898</strain>
    </source>
</reference>
<name>A0A4R5PMK8_9HYPH</name>
<evidence type="ECO:0000256" key="1">
    <source>
        <dbReference type="ARBA" id="ARBA00023015"/>
    </source>
</evidence>
<dbReference type="PANTHER" id="PTHR30146">
    <property type="entry name" value="LACI-RELATED TRANSCRIPTIONAL REPRESSOR"/>
    <property type="match status" value="1"/>
</dbReference>
<dbReference type="Gene3D" id="3.40.50.2300">
    <property type="match status" value="2"/>
</dbReference>
<dbReference type="SUPFAM" id="SSF53822">
    <property type="entry name" value="Periplasmic binding protein-like I"/>
    <property type="match status" value="1"/>
</dbReference>
<dbReference type="OrthoDB" id="9805774at2"/>
<feature type="domain" description="HTH lacI-type" evidence="4">
    <location>
        <begin position="15"/>
        <end position="69"/>
    </location>
</feature>
<dbReference type="Pfam" id="PF00356">
    <property type="entry name" value="LacI"/>
    <property type="match status" value="1"/>
</dbReference>
<dbReference type="EMBL" id="SMSI01000001">
    <property type="protein sequence ID" value="TDH38139.1"/>
    <property type="molecule type" value="Genomic_DNA"/>
</dbReference>
<organism evidence="5 6">
    <name type="scientific">Pseudohoeflea suaedae</name>
    <dbReference type="NCBI Taxonomy" id="877384"/>
    <lineage>
        <taxon>Bacteria</taxon>
        <taxon>Pseudomonadati</taxon>
        <taxon>Pseudomonadota</taxon>
        <taxon>Alphaproteobacteria</taxon>
        <taxon>Hyphomicrobiales</taxon>
        <taxon>Rhizobiaceae</taxon>
        <taxon>Pseudohoeflea</taxon>
    </lineage>
</organism>
<dbReference type="CDD" id="cd06307">
    <property type="entry name" value="PBP1_sugar_binding"/>
    <property type="match status" value="1"/>
</dbReference>
<dbReference type="GO" id="GO:0003700">
    <property type="term" value="F:DNA-binding transcription factor activity"/>
    <property type="evidence" value="ECO:0007669"/>
    <property type="project" value="TreeGrafter"/>
</dbReference>